<comment type="subcellular location">
    <subcellularLocation>
        <location evidence="1 7">Cell membrane</location>
        <topology evidence="1 7">Multi-pass membrane protein</topology>
    </subcellularLocation>
</comment>
<name>A0A238XH53_9ACTN</name>
<evidence type="ECO:0000256" key="6">
    <source>
        <dbReference type="ARBA" id="ARBA00023136"/>
    </source>
</evidence>
<evidence type="ECO:0000256" key="7">
    <source>
        <dbReference type="RuleBase" id="RU363032"/>
    </source>
</evidence>
<evidence type="ECO:0000259" key="8">
    <source>
        <dbReference type="PROSITE" id="PS50928"/>
    </source>
</evidence>
<evidence type="ECO:0000256" key="1">
    <source>
        <dbReference type="ARBA" id="ARBA00004651"/>
    </source>
</evidence>
<dbReference type="Pfam" id="PF00528">
    <property type="entry name" value="BPD_transp_1"/>
    <property type="match status" value="1"/>
</dbReference>
<dbReference type="InterPro" id="IPR051393">
    <property type="entry name" value="ABC_transporter_permease"/>
</dbReference>
<protein>
    <submittedName>
        <fullName evidence="9">Carbohydrate ABC transporter membrane protein 1, CUT1 family</fullName>
    </submittedName>
</protein>
<keyword evidence="5 7" id="KW-1133">Transmembrane helix</keyword>
<comment type="similarity">
    <text evidence="7">Belongs to the binding-protein-dependent transport system permease family.</text>
</comment>
<keyword evidence="3" id="KW-1003">Cell membrane</keyword>
<dbReference type="Proteomes" id="UP000198420">
    <property type="component" value="Unassembled WGS sequence"/>
</dbReference>
<feature type="transmembrane region" description="Helical" evidence="7">
    <location>
        <begin position="21"/>
        <end position="43"/>
    </location>
</feature>
<evidence type="ECO:0000256" key="2">
    <source>
        <dbReference type="ARBA" id="ARBA00022448"/>
    </source>
</evidence>
<dbReference type="CDD" id="cd06261">
    <property type="entry name" value="TM_PBP2"/>
    <property type="match status" value="1"/>
</dbReference>
<dbReference type="SUPFAM" id="SSF161098">
    <property type="entry name" value="MetI-like"/>
    <property type="match status" value="1"/>
</dbReference>
<feature type="domain" description="ABC transmembrane type-1" evidence="8">
    <location>
        <begin position="79"/>
        <end position="292"/>
    </location>
</feature>
<dbReference type="GO" id="GO:0055085">
    <property type="term" value="P:transmembrane transport"/>
    <property type="evidence" value="ECO:0007669"/>
    <property type="project" value="InterPro"/>
</dbReference>
<dbReference type="PANTHER" id="PTHR30193">
    <property type="entry name" value="ABC TRANSPORTER PERMEASE PROTEIN"/>
    <property type="match status" value="1"/>
</dbReference>
<keyword evidence="6 7" id="KW-0472">Membrane</keyword>
<dbReference type="Gene3D" id="1.10.3720.10">
    <property type="entry name" value="MetI-like"/>
    <property type="match status" value="1"/>
</dbReference>
<evidence type="ECO:0000256" key="3">
    <source>
        <dbReference type="ARBA" id="ARBA00022475"/>
    </source>
</evidence>
<evidence type="ECO:0000256" key="5">
    <source>
        <dbReference type="ARBA" id="ARBA00022989"/>
    </source>
</evidence>
<dbReference type="GO" id="GO:0005886">
    <property type="term" value="C:plasma membrane"/>
    <property type="evidence" value="ECO:0007669"/>
    <property type="project" value="UniProtKB-SubCell"/>
</dbReference>
<proteinExistence type="inferred from homology"/>
<organism evidence="9 10">
    <name type="scientific">Actinomadura mexicana</name>
    <dbReference type="NCBI Taxonomy" id="134959"/>
    <lineage>
        <taxon>Bacteria</taxon>
        <taxon>Bacillati</taxon>
        <taxon>Actinomycetota</taxon>
        <taxon>Actinomycetes</taxon>
        <taxon>Streptosporangiales</taxon>
        <taxon>Thermomonosporaceae</taxon>
        <taxon>Actinomadura</taxon>
    </lineage>
</organism>
<dbReference type="InterPro" id="IPR035906">
    <property type="entry name" value="MetI-like_sf"/>
</dbReference>
<reference evidence="10" key="1">
    <citation type="submission" date="2017-06" db="EMBL/GenBank/DDBJ databases">
        <authorList>
            <person name="Varghese N."/>
            <person name="Submissions S."/>
        </authorList>
    </citation>
    <scope>NUCLEOTIDE SEQUENCE [LARGE SCALE GENOMIC DNA]</scope>
    <source>
        <strain evidence="10">DSM 44485</strain>
    </source>
</reference>
<dbReference type="PROSITE" id="PS50928">
    <property type="entry name" value="ABC_TM1"/>
    <property type="match status" value="1"/>
</dbReference>
<keyword evidence="2 7" id="KW-0813">Transport</keyword>
<feature type="transmembrane region" description="Helical" evidence="7">
    <location>
        <begin position="271"/>
        <end position="291"/>
    </location>
</feature>
<dbReference type="PANTHER" id="PTHR30193:SF41">
    <property type="entry name" value="DIACETYLCHITOBIOSE UPTAKE SYSTEM PERMEASE PROTEIN NGCF"/>
    <property type="match status" value="1"/>
</dbReference>
<dbReference type="AlphaFoldDB" id="A0A238XH53"/>
<dbReference type="EMBL" id="FZNP01000004">
    <property type="protein sequence ID" value="SNR57249.1"/>
    <property type="molecule type" value="Genomic_DNA"/>
</dbReference>
<sequence>MRAIGVRTPAGRPTRRSGAAASWWFVVPALAVYGAGFLIPNLIGAGYAFTDWDGLTAPGWVGLENFRRVAGDSQGRDALVHSLLLAGVYVVAVNLVGLGLALGLHQTLKSRNVLRALFFAPAVVSPLAVAYIWQFVLQPDGPLNEGLRKVGLGALAHPWLGDPSTALWAVVAVLVWQFCGYQMAIYLAGLQSIPRELYEAAAVDGAGYWRQFWYITFHQLRPAMAVNISLALIGSLKVFDQILALTGGGPGASTETLGTQVYKQAFVNSRFGYSAALALVLVAAVSVLSLLQLRSMRDRES</sequence>
<accession>A0A238XH53</accession>
<evidence type="ECO:0000313" key="9">
    <source>
        <dbReference type="EMBL" id="SNR57249.1"/>
    </source>
</evidence>
<feature type="transmembrane region" description="Helical" evidence="7">
    <location>
        <begin position="166"/>
        <end position="188"/>
    </location>
</feature>
<evidence type="ECO:0000313" key="10">
    <source>
        <dbReference type="Proteomes" id="UP000198420"/>
    </source>
</evidence>
<feature type="transmembrane region" description="Helical" evidence="7">
    <location>
        <begin position="116"/>
        <end position="136"/>
    </location>
</feature>
<gene>
    <name evidence="9" type="ORF">SAMN06265355_104258</name>
</gene>
<keyword evidence="4 7" id="KW-0812">Transmembrane</keyword>
<feature type="transmembrane region" description="Helical" evidence="7">
    <location>
        <begin position="83"/>
        <end position="104"/>
    </location>
</feature>
<keyword evidence="10" id="KW-1185">Reference proteome</keyword>
<dbReference type="InterPro" id="IPR000515">
    <property type="entry name" value="MetI-like"/>
</dbReference>
<dbReference type="RefSeq" id="WP_089311895.1">
    <property type="nucleotide sequence ID" value="NZ_FZNP01000004.1"/>
</dbReference>
<dbReference type="OrthoDB" id="3341820at2"/>
<evidence type="ECO:0000256" key="4">
    <source>
        <dbReference type="ARBA" id="ARBA00022692"/>
    </source>
</evidence>